<sequence length="243" mass="28030">MDESSEVLDLPVTKELSRELISSVVRENGGLDIDKLLLDNNFQYVSLDELSYEVSALKLSMEQSLLDEINESYPEYMEICSKFETKENNEVLDKLKQVLHDLQQFERKLGHLSETTVSETREKTVTVLSYMKSLDNMLDQLDDINKLSESLRVCQQLLSSLQSMSQLQIDDEISFEIAKQLSLILIRCDYRFRHLEDNDSPLVMRMRNDFKSILEASNSLSKPILERRIISKKNGNGDQKPVA</sequence>
<reference evidence="3 4" key="1">
    <citation type="submission" date="2016-03" db="EMBL/GenBank/DDBJ databases">
        <title>How can Kluyveromyces marxianus grow so fast - potential evolutionary course in Saccharomyces Complex revealed by comparative genomics.</title>
        <authorList>
            <person name="Mo W."/>
            <person name="Lu W."/>
            <person name="Yang X."/>
            <person name="Qi J."/>
            <person name="Lv H."/>
        </authorList>
    </citation>
    <scope>NUCLEOTIDE SEQUENCE [LARGE SCALE GENOMIC DNA]</scope>
    <source>
        <strain evidence="3 4">FIM1</strain>
    </source>
</reference>
<evidence type="ECO:0000313" key="4">
    <source>
        <dbReference type="Proteomes" id="UP000422736"/>
    </source>
</evidence>
<feature type="coiled-coil region" evidence="1">
    <location>
        <begin position="88"/>
        <end position="115"/>
    </location>
</feature>
<accession>A0ABX6F1L5</accession>
<organism evidence="3 4">
    <name type="scientific">Kluyveromyces marxianus</name>
    <name type="common">Yeast</name>
    <name type="synonym">Candida kefyr</name>
    <dbReference type="NCBI Taxonomy" id="4911"/>
    <lineage>
        <taxon>Eukaryota</taxon>
        <taxon>Fungi</taxon>
        <taxon>Dikarya</taxon>
        <taxon>Ascomycota</taxon>
        <taxon>Saccharomycotina</taxon>
        <taxon>Saccharomycetes</taxon>
        <taxon>Saccharomycetales</taxon>
        <taxon>Saccharomycetaceae</taxon>
        <taxon>Kluyveromyces</taxon>
    </lineage>
</organism>
<proteinExistence type="predicted"/>
<evidence type="ECO:0000256" key="1">
    <source>
        <dbReference type="SAM" id="Coils"/>
    </source>
</evidence>
<dbReference type="EMBL" id="CP015061">
    <property type="protein sequence ID" value="QGN18272.1"/>
    <property type="molecule type" value="Genomic_DNA"/>
</dbReference>
<keyword evidence="1" id="KW-0175">Coiled coil</keyword>
<evidence type="ECO:0000313" key="3">
    <source>
        <dbReference type="EMBL" id="QGN18272.1"/>
    </source>
</evidence>
<name>A0ABX6F1L5_KLUMA</name>
<keyword evidence="4" id="KW-1185">Reference proteome</keyword>
<gene>
    <name evidence="3" type="primary">COG2</name>
    <name evidence="3" type="ORF">FIM1_4598</name>
</gene>
<feature type="domain" description="Conserved oligomeric Golgi complex subunit 2 C-terminal" evidence="2">
    <location>
        <begin position="101"/>
        <end position="222"/>
    </location>
</feature>
<dbReference type="Proteomes" id="UP000422736">
    <property type="component" value="Chromosome 7"/>
</dbReference>
<dbReference type="Pfam" id="PF22431">
    <property type="entry name" value="COG2p_C"/>
    <property type="match status" value="1"/>
</dbReference>
<dbReference type="InterPro" id="IPR054494">
    <property type="entry name" value="COG2_C"/>
</dbReference>
<dbReference type="Gene3D" id="1.20.58.1240">
    <property type="match status" value="1"/>
</dbReference>
<evidence type="ECO:0000259" key="2">
    <source>
        <dbReference type="Pfam" id="PF22431"/>
    </source>
</evidence>
<protein>
    <submittedName>
        <fullName evidence="3">Conserved oligomeric Golgi complex subunit 2</fullName>
    </submittedName>
</protein>